<sequence length="946" mass="106821">MSTLHTQLQQPPPASRDDFRIAVICALPEERDTVEALMLRHYKSEGQRYGKARGDDNSYTLGEIGGKPVVLVAPRDMGTTNTRDLARSLRISFPNILYAFVVGIAGGAPFVYDGNEWKESDIHLGDVIVSTHVIEYDFGREYENVFRRRADAEHTLSRATAEITNFVNQFVNRRSEAFTRVLRKTNAELRSYTKLQTDPGEYHDHPGPDVDHVYAPGYRHKHQAPDSCATCSKCTEWHHVVCEEALRLDCLSLGCVPQHSNPVRDTKIHFGRYASGNGVMKSGHRRDLLVREEQVIAFEMEGAGAWEVFGTTVVKGVVDYADSHKNKRWRGYPAARAALCAAAMIEEIELPDRQHRETSQNATVASHPTVQQPWLLPRTANPQYVGYTDVLERLERCMIHQGDRQVVFVLSGMGGVGKSETVLQFVAKNDGVLRQRFWAVLWVDCGSEASAQADFKKIGSLCGCRYIPNGSKVSVILTTRLSDAKKYASTDPRDARSKLFLQLQGLDRISAISLILDASDIGERSQHTNDRAEQIADALDYHPLAITVASSLIQSAVYSLEEYANAIDGRLARKELLDTTSEQARYQKVSTTFEVSAESLQSLGSTDPSAKAALALLDVLGFMHHRDVSEDIFVRAWEYEEDILFTYNTEDRSQQRDAETGNHLHGKVCSQQELCRIWNIYAWQMYHASSARTVEICLYLLKQTQELSRKRPMPLLVAGAQHLLGMAYEAEGQIPEAVEILEQVVRVREEKLAEDHPDRLASQHELASAYQDNRQITKAVKILEHVVEIREEKLAEDHPDRLASQHQLAYIYSASGQIPKAIEILEHVVQVQDKLAEDHPHRLVSQHELARAYHNNRHIPQAIEILEHVVKVQEKLVQDHPQRLASQYELARAYKANGEFSRAIGLLNIVVAIERKKLPVGHPNRTMSEDLLAYVIRKRQDMYLTE</sequence>
<evidence type="ECO:0000256" key="1">
    <source>
        <dbReference type="PROSITE-ProRule" id="PRU00339"/>
    </source>
</evidence>
<protein>
    <recommendedName>
        <fullName evidence="2">Nucleoside phosphorylase domain-containing protein</fullName>
    </recommendedName>
</protein>
<evidence type="ECO:0000259" key="2">
    <source>
        <dbReference type="Pfam" id="PF01048"/>
    </source>
</evidence>
<keyword evidence="1" id="KW-0802">TPR repeat</keyword>
<dbReference type="InterPro" id="IPR027417">
    <property type="entry name" value="P-loop_NTPase"/>
</dbReference>
<dbReference type="InterPro" id="IPR035994">
    <property type="entry name" value="Nucleoside_phosphorylase_sf"/>
</dbReference>
<dbReference type="SUPFAM" id="SSF53167">
    <property type="entry name" value="Purine and uridine phosphorylases"/>
    <property type="match status" value="1"/>
</dbReference>
<dbReference type="EMBL" id="JAXOVC010000006">
    <property type="protein sequence ID" value="KAK4500587.1"/>
    <property type="molecule type" value="Genomic_DNA"/>
</dbReference>
<feature type="repeat" description="TPR" evidence="1">
    <location>
        <begin position="718"/>
        <end position="751"/>
    </location>
</feature>
<dbReference type="PANTHER" id="PTHR46082:SF6">
    <property type="entry name" value="AAA+ ATPASE DOMAIN-CONTAINING PROTEIN-RELATED"/>
    <property type="match status" value="1"/>
</dbReference>
<dbReference type="InterPro" id="IPR011990">
    <property type="entry name" value="TPR-like_helical_dom_sf"/>
</dbReference>
<dbReference type="Pfam" id="PF13424">
    <property type="entry name" value="TPR_12"/>
    <property type="match status" value="1"/>
</dbReference>
<keyword evidence="4" id="KW-1185">Reference proteome</keyword>
<accession>A0ABR0EGF8</accession>
<dbReference type="SUPFAM" id="SSF52540">
    <property type="entry name" value="P-loop containing nucleoside triphosphate hydrolases"/>
    <property type="match status" value="1"/>
</dbReference>
<dbReference type="InterPro" id="IPR000845">
    <property type="entry name" value="Nucleoside_phosphorylase_d"/>
</dbReference>
<dbReference type="Pfam" id="PF01048">
    <property type="entry name" value="PNP_UDP_1"/>
    <property type="match status" value="1"/>
</dbReference>
<dbReference type="Proteomes" id="UP001305779">
    <property type="component" value="Unassembled WGS sequence"/>
</dbReference>
<comment type="caution">
    <text evidence="3">The sequence shown here is derived from an EMBL/GenBank/DDBJ whole genome shotgun (WGS) entry which is preliminary data.</text>
</comment>
<dbReference type="SMART" id="SM00028">
    <property type="entry name" value="TPR"/>
    <property type="match status" value="5"/>
</dbReference>
<proteinExistence type="predicted"/>
<reference evidence="3 4" key="1">
    <citation type="journal article" date="2023" name="G3 (Bethesda)">
        <title>A chromosome-level genome assembly of Zasmidium syzygii isolated from banana leaves.</title>
        <authorList>
            <person name="van Westerhoven A.C."/>
            <person name="Mehrabi R."/>
            <person name="Talebi R."/>
            <person name="Steentjes M.B.F."/>
            <person name="Corcolon B."/>
            <person name="Chong P.A."/>
            <person name="Kema G.H.J."/>
            <person name="Seidl M.F."/>
        </authorList>
    </citation>
    <scope>NUCLEOTIDE SEQUENCE [LARGE SCALE GENOMIC DNA]</scope>
    <source>
        <strain evidence="3 4">P124</strain>
    </source>
</reference>
<evidence type="ECO:0000313" key="3">
    <source>
        <dbReference type="EMBL" id="KAK4500587.1"/>
    </source>
</evidence>
<dbReference type="Gene3D" id="3.40.50.1580">
    <property type="entry name" value="Nucleoside phosphorylase domain"/>
    <property type="match status" value="1"/>
</dbReference>
<dbReference type="Gene3D" id="3.40.50.300">
    <property type="entry name" value="P-loop containing nucleotide triphosphate hydrolases"/>
    <property type="match status" value="1"/>
</dbReference>
<dbReference type="PROSITE" id="PS50005">
    <property type="entry name" value="TPR"/>
    <property type="match status" value="1"/>
</dbReference>
<dbReference type="Gene3D" id="1.25.40.10">
    <property type="entry name" value="Tetratricopeptide repeat domain"/>
    <property type="match status" value="2"/>
</dbReference>
<gene>
    <name evidence="3" type="ORF">PRZ48_008776</name>
</gene>
<dbReference type="Pfam" id="PF13374">
    <property type="entry name" value="TPR_10"/>
    <property type="match status" value="2"/>
</dbReference>
<evidence type="ECO:0000313" key="4">
    <source>
        <dbReference type="Proteomes" id="UP001305779"/>
    </source>
</evidence>
<dbReference type="PANTHER" id="PTHR46082">
    <property type="entry name" value="ATP/GTP-BINDING PROTEIN-RELATED"/>
    <property type="match status" value="1"/>
</dbReference>
<name>A0ABR0EGF8_ZASCE</name>
<feature type="domain" description="Nucleoside phosphorylase" evidence="2">
    <location>
        <begin position="20"/>
        <end position="145"/>
    </location>
</feature>
<organism evidence="3 4">
    <name type="scientific">Zasmidium cellare</name>
    <name type="common">Wine cellar mold</name>
    <name type="synonym">Racodium cellare</name>
    <dbReference type="NCBI Taxonomy" id="395010"/>
    <lineage>
        <taxon>Eukaryota</taxon>
        <taxon>Fungi</taxon>
        <taxon>Dikarya</taxon>
        <taxon>Ascomycota</taxon>
        <taxon>Pezizomycotina</taxon>
        <taxon>Dothideomycetes</taxon>
        <taxon>Dothideomycetidae</taxon>
        <taxon>Mycosphaerellales</taxon>
        <taxon>Mycosphaerellaceae</taxon>
        <taxon>Zasmidium</taxon>
    </lineage>
</organism>
<dbReference type="InterPro" id="IPR019734">
    <property type="entry name" value="TPR_rpt"/>
</dbReference>
<dbReference type="InterPro" id="IPR053137">
    <property type="entry name" value="NLR-like"/>
</dbReference>
<dbReference type="SUPFAM" id="SSF48452">
    <property type="entry name" value="TPR-like"/>
    <property type="match status" value="2"/>
</dbReference>